<feature type="compositionally biased region" description="Polar residues" evidence="1">
    <location>
        <begin position="80"/>
        <end position="91"/>
    </location>
</feature>
<evidence type="ECO:0000256" key="1">
    <source>
        <dbReference type="SAM" id="MobiDB-lite"/>
    </source>
</evidence>
<feature type="compositionally biased region" description="Basic and acidic residues" evidence="1">
    <location>
        <begin position="97"/>
        <end position="109"/>
    </location>
</feature>
<reference evidence="2" key="1">
    <citation type="journal article" date="2023" name="PLoS Negl. Trop. Dis.">
        <title>A genome sequence for Biomphalaria pfeifferi, the major vector snail for the human-infecting parasite Schistosoma mansoni.</title>
        <authorList>
            <person name="Bu L."/>
            <person name="Lu L."/>
            <person name="Laidemitt M.R."/>
            <person name="Zhang S.M."/>
            <person name="Mutuku M."/>
            <person name="Mkoji G."/>
            <person name="Steinauer M."/>
            <person name="Loker E.S."/>
        </authorList>
    </citation>
    <scope>NUCLEOTIDE SEQUENCE</scope>
    <source>
        <strain evidence="2">KasaAsao</strain>
    </source>
</reference>
<proteinExistence type="predicted"/>
<organism evidence="2 3">
    <name type="scientific">Biomphalaria pfeifferi</name>
    <name type="common">Bloodfluke planorb</name>
    <name type="synonym">Freshwater snail</name>
    <dbReference type="NCBI Taxonomy" id="112525"/>
    <lineage>
        <taxon>Eukaryota</taxon>
        <taxon>Metazoa</taxon>
        <taxon>Spiralia</taxon>
        <taxon>Lophotrochozoa</taxon>
        <taxon>Mollusca</taxon>
        <taxon>Gastropoda</taxon>
        <taxon>Heterobranchia</taxon>
        <taxon>Euthyneura</taxon>
        <taxon>Panpulmonata</taxon>
        <taxon>Hygrophila</taxon>
        <taxon>Lymnaeoidea</taxon>
        <taxon>Planorbidae</taxon>
        <taxon>Biomphalaria</taxon>
    </lineage>
</organism>
<evidence type="ECO:0000313" key="3">
    <source>
        <dbReference type="Proteomes" id="UP001233172"/>
    </source>
</evidence>
<feature type="non-terminal residue" evidence="2">
    <location>
        <position position="1"/>
    </location>
</feature>
<keyword evidence="3" id="KW-1185">Reference proteome</keyword>
<accession>A0AAD8C0A0</accession>
<dbReference type="EMBL" id="JASAOG010000019">
    <property type="protein sequence ID" value="KAK0063928.1"/>
    <property type="molecule type" value="Genomic_DNA"/>
</dbReference>
<gene>
    <name evidence="2" type="ORF">Bpfe_006613</name>
</gene>
<evidence type="ECO:0000313" key="2">
    <source>
        <dbReference type="EMBL" id="KAK0063928.1"/>
    </source>
</evidence>
<dbReference type="AlphaFoldDB" id="A0AAD8C0A0"/>
<feature type="compositionally biased region" description="Polar residues" evidence="1">
    <location>
        <begin position="111"/>
        <end position="128"/>
    </location>
</feature>
<name>A0AAD8C0A0_BIOPF</name>
<sequence>VKERVKERLQRERLNFQESWIVTDIELKTDAQNPPGTIEEETTIEHEVSPERFSNPQDAQSPPGAMEEETTIEHEVSPERFSNPQDAQSPPGTIEEVTPKDRNKTDHQVISKRSTYPQASTLDSKVYM</sequence>
<dbReference type="Proteomes" id="UP001233172">
    <property type="component" value="Unassembled WGS sequence"/>
</dbReference>
<protein>
    <submittedName>
        <fullName evidence="2">Uncharacterized protein</fullName>
    </submittedName>
</protein>
<reference evidence="2" key="2">
    <citation type="submission" date="2023-04" db="EMBL/GenBank/DDBJ databases">
        <authorList>
            <person name="Bu L."/>
            <person name="Lu L."/>
            <person name="Laidemitt M.R."/>
            <person name="Zhang S.M."/>
            <person name="Mutuku M."/>
            <person name="Mkoji G."/>
            <person name="Steinauer M."/>
            <person name="Loker E.S."/>
        </authorList>
    </citation>
    <scope>NUCLEOTIDE SEQUENCE</scope>
    <source>
        <strain evidence="2">KasaAsao</strain>
        <tissue evidence="2">Whole Snail</tissue>
    </source>
</reference>
<feature type="region of interest" description="Disordered" evidence="1">
    <location>
        <begin position="27"/>
        <end position="128"/>
    </location>
</feature>
<comment type="caution">
    <text evidence="2">The sequence shown here is derived from an EMBL/GenBank/DDBJ whole genome shotgun (WGS) entry which is preliminary data.</text>
</comment>